<proteinExistence type="predicted"/>
<accession>A0ABT9R552</accession>
<dbReference type="Proteomes" id="UP001230426">
    <property type="component" value="Unassembled WGS sequence"/>
</dbReference>
<evidence type="ECO:0000256" key="2">
    <source>
        <dbReference type="SAM" id="Phobius"/>
    </source>
</evidence>
<dbReference type="EMBL" id="JAUSRB010000002">
    <property type="protein sequence ID" value="MDP9864278.1"/>
    <property type="molecule type" value="Genomic_DNA"/>
</dbReference>
<feature type="compositionally biased region" description="Polar residues" evidence="1">
    <location>
        <begin position="229"/>
        <end position="238"/>
    </location>
</feature>
<dbReference type="InterPro" id="IPR032710">
    <property type="entry name" value="NTF2-like_dom_sf"/>
</dbReference>
<dbReference type="RefSeq" id="WP_306861912.1">
    <property type="nucleotide sequence ID" value="NZ_JAUSRB010000002.1"/>
</dbReference>
<evidence type="ECO:0000256" key="1">
    <source>
        <dbReference type="SAM" id="MobiDB-lite"/>
    </source>
</evidence>
<keyword evidence="4" id="KW-1185">Reference proteome</keyword>
<protein>
    <recommendedName>
        <fullName evidence="5">DUF4878 domain-containing protein</fullName>
    </recommendedName>
</protein>
<feature type="transmembrane region" description="Helical" evidence="2">
    <location>
        <begin position="20"/>
        <end position="41"/>
    </location>
</feature>
<keyword evidence="2" id="KW-0472">Membrane</keyword>
<evidence type="ECO:0000313" key="4">
    <source>
        <dbReference type="Proteomes" id="UP001230426"/>
    </source>
</evidence>
<organism evidence="3 4">
    <name type="scientific">Streptosporangium brasiliense</name>
    <dbReference type="NCBI Taxonomy" id="47480"/>
    <lineage>
        <taxon>Bacteria</taxon>
        <taxon>Bacillati</taxon>
        <taxon>Actinomycetota</taxon>
        <taxon>Actinomycetes</taxon>
        <taxon>Streptosporangiales</taxon>
        <taxon>Streptosporangiaceae</taxon>
        <taxon>Streptosporangium</taxon>
    </lineage>
</organism>
<sequence>MGYPPEYGQPPRGETGRGLAVIVMMIVGVLIATVVSMMAVLDPAPAPKSPSVTRGPEHSESAVRQAAQVGLDAYSSGSYDDFWDLWSTQAQAAITREEYVRLFQLCPQPVSDVRFTLTTVTVTGDNATVQATRLSETTDFDFLFESGSWRYVPTPEDLQEYQTKGTDQLAQERRAAGVCGAAVPTTAPDPSNPGVSTPAPSDPGVPTSVPSSAPSSAPSDPAASVPGPTASSPVTPPG</sequence>
<reference evidence="3 4" key="1">
    <citation type="submission" date="2023-07" db="EMBL/GenBank/DDBJ databases">
        <title>Sequencing the genomes of 1000 actinobacteria strains.</title>
        <authorList>
            <person name="Klenk H.-P."/>
        </authorList>
    </citation>
    <scope>NUCLEOTIDE SEQUENCE [LARGE SCALE GENOMIC DNA]</scope>
    <source>
        <strain evidence="3 4">DSM 44109</strain>
    </source>
</reference>
<keyword evidence="2" id="KW-0812">Transmembrane</keyword>
<comment type="caution">
    <text evidence="3">The sequence shown here is derived from an EMBL/GenBank/DDBJ whole genome shotgun (WGS) entry which is preliminary data.</text>
</comment>
<keyword evidence="2" id="KW-1133">Transmembrane helix</keyword>
<feature type="region of interest" description="Disordered" evidence="1">
    <location>
        <begin position="162"/>
        <end position="238"/>
    </location>
</feature>
<dbReference type="SUPFAM" id="SSF54427">
    <property type="entry name" value="NTF2-like"/>
    <property type="match status" value="1"/>
</dbReference>
<name>A0ABT9R552_9ACTN</name>
<evidence type="ECO:0008006" key="5">
    <source>
        <dbReference type="Google" id="ProtNLM"/>
    </source>
</evidence>
<feature type="compositionally biased region" description="Low complexity" evidence="1">
    <location>
        <begin position="204"/>
        <end position="228"/>
    </location>
</feature>
<evidence type="ECO:0000313" key="3">
    <source>
        <dbReference type="EMBL" id="MDP9864278.1"/>
    </source>
</evidence>
<gene>
    <name evidence="3" type="ORF">J2S55_003544</name>
</gene>